<feature type="compositionally biased region" description="Acidic residues" evidence="11">
    <location>
        <begin position="139"/>
        <end position="153"/>
    </location>
</feature>
<dbReference type="PANTHER" id="PTHR24377">
    <property type="entry name" value="IP01015P-RELATED"/>
    <property type="match status" value="1"/>
</dbReference>
<feature type="domain" description="C2H2-type" evidence="12">
    <location>
        <begin position="529"/>
        <end position="556"/>
    </location>
</feature>
<dbReference type="PROSITE" id="PS51029">
    <property type="entry name" value="MADF"/>
    <property type="match status" value="1"/>
</dbReference>
<feature type="domain" description="C2H2-type" evidence="12">
    <location>
        <begin position="557"/>
        <end position="583"/>
    </location>
</feature>
<dbReference type="eggNOG" id="KOG1721">
    <property type="taxonomic scope" value="Eukaryota"/>
</dbReference>
<evidence type="ECO:0000256" key="10">
    <source>
        <dbReference type="PROSITE-ProRule" id="PRU00042"/>
    </source>
</evidence>
<dbReference type="SUPFAM" id="SSF57667">
    <property type="entry name" value="beta-beta-alpha zinc fingers"/>
    <property type="match status" value="4"/>
</dbReference>
<dbReference type="SMART" id="SM00355">
    <property type="entry name" value="ZnF_C2H2"/>
    <property type="match status" value="7"/>
</dbReference>
<evidence type="ECO:0000313" key="14">
    <source>
        <dbReference type="EnsemblMetazoa" id="MDOA000551-PA"/>
    </source>
</evidence>
<name>A0A1I8M2D1_MUSDO</name>
<dbReference type="SMART" id="SM00595">
    <property type="entry name" value="MADF"/>
    <property type="match status" value="2"/>
</dbReference>
<keyword evidence="5 10" id="KW-0863">Zinc-finger</keyword>
<feature type="domain" description="C2H2-type" evidence="12">
    <location>
        <begin position="389"/>
        <end position="416"/>
    </location>
</feature>
<dbReference type="STRING" id="7370.A0A1I8M2D1"/>
<feature type="compositionally biased region" description="Basic and acidic residues" evidence="11">
    <location>
        <begin position="102"/>
        <end position="137"/>
    </location>
</feature>
<keyword evidence="8" id="KW-0804">Transcription</keyword>
<dbReference type="VEuPathDB" id="VectorBase:MDOMA2_003376"/>
<dbReference type="PROSITE" id="PS00028">
    <property type="entry name" value="ZINC_FINGER_C2H2_1"/>
    <property type="match status" value="6"/>
</dbReference>
<dbReference type="InterPro" id="IPR013087">
    <property type="entry name" value="Znf_C2H2_type"/>
</dbReference>
<evidence type="ECO:0000256" key="5">
    <source>
        <dbReference type="ARBA" id="ARBA00022771"/>
    </source>
</evidence>
<dbReference type="KEGG" id="mde:101890333"/>
<keyword evidence="9" id="KW-0539">Nucleus</keyword>
<evidence type="ECO:0000259" key="13">
    <source>
        <dbReference type="PROSITE" id="PS51029"/>
    </source>
</evidence>
<dbReference type="Proteomes" id="UP001652621">
    <property type="component" value="Unplaced"/>
</dbReference>
<keyword evidence="6" id="KW-0862">Zinc</keyword>
<dbReference type="FunFam" id="3.30.160.60:FF:000065">
    <property type="entry name" value="B-cell CLL/lymphoma 6, member B"/>
    <property type="match status" value="1"/>
</dbReference>
<evidence type="ECO:0000256" key="6">
    <source>
        <dbReference type="ARBA" id="ARBA00022833"/>
    </source>
</evidence>
<accession>A0A1I8M2D1</accession>
<feature type="domain" description="MADF" evidence="13">
    <location>
        <begin position="179"/>
        <end position="274"/>
    </location>
</feature>
<evidence type="ECO:0000256" key="4">
    <source>
        <dbReference type="ARBA" id="ARBA00022737"/>
    </source>
</evidence>
<comment type="subcellular location">
    <subcellularLocation>
        <location evidence="1">Nucleus</location>
    </subcellularLocation>
</comment>
<evidence type="ECO:0000256" key="9">
    <source>
        <dbReference type="ARBA" id="ARBA00023242"/>
    </source>
</evidence>
<dbReference type="GO" id="GO:0005634">
    <property type="term" value="C:nucleus"/>
    <property type="evidence" value="ECO:0007669"/>
    <property type="project" value="UniProtKB-SubCell"/>
</dbReference>
<comment type="similarity">
    <text evidence="2">Belongs to the krueppel C2H2-type zinc-finger protein family.</text>
</comment>
<dbReference type="PROSITE" id="PS50157">
    <property type="entry name" value="ZINC_FINGER_C2H2_2"/>
    <property type="match status" value="7"/>
</dbReference>
<keyword evidence="3" id="KW-0479">Metal-binding</keyword>
<dbReference type="RefSeq" id="XP_005187454.1">
    <property type="nucleotide sequence ID" value="XM_005187397.3"/>
</dbReference>
<dbReference type="Pfam" id="PF00096">
    <property type="entry name" value="zf-C2H2"/>
    <property type="match status" value="5"/>
</dbReference>
<evidence type="ECO:0000256" key="8">
    <source>
        <dbReference type="ARBA" id="ARBA00023163"/>
    </source>
</evidence>
<proteinExistence type="inferred from homology"/>
<dbReference type="FunFam" id="3.30.160.60:FF:000145">
    <property type="entry name" value="Zinc finger protein 574"/>
    <property type="match status" value="1"/>
</dbReference>
<keyword evidence="7" id="KW-0805">Transcription regulation</keyword>
<dbReference type="InterPro" id="IPR006578">
    <property type="entry name" value="MADF-dom"/>
</dbReference>
<dbReference type="InterPro" id="IPR036236">
    <property type="entry name" value="Znf_C2H2_sf"/>
</dbReference>
<sequence length="583" mass="67959">MHNYNNYIKCGEILKSPSPTVSDNYEFVFRCGCYEDHYIVLESFMVPPCSKNCKENVSFLDVTYKYVPNDIAKVDVPIKYENNVGVYDVDPLNVVKNSEPNEEVKKTEIKKETLLHETDEDGVYQKEDSQKDDKSSDDVSSEDENWENIESDNESVKSNDSNSPLFVDNFIKSEQNVLSLIEEYRSQTGLWNHKSPQWRLNKRHDKYLEKIKEQLKEKVHLEMSRSQIAAVITYLCRKYRQDLKRIKFGGESTDQKNHPAWFFPHLEFLKPVVEHNLFTAFTTSASECNFKPEQTIQVLGIYERFPHLWNTDLIENVCKNKRLEAIEQMQKVIEQEMGLQISEGTLQSNLQFIHNHFGKIKRCHLVEAKPKADKYFKHMQFLNDHIGPFQCPECAQIFKSPLTYKVHKSQHDGLPALRCSLCSKEYSNPGPYIAHARRHMNDLSEECTECGKKFLVASDLKIHMRSHTGAQPYCCEICGISFRHSTSLNVHRRRHEQQYLHKCPICSKGFYKKDRMNDHIRSHNNVRDFACKICNKAFKTRKTLKQHEVIHDDARNHACSLCGKAFKLKVGLLQHMRTHGGQI</sequence>
<feature type="domain" description="C2H2-type" evidence="12">
    <location>
        <begin position="417"/>
        <end position="444"/>
    </location>
</feature>
<evidence type="ECO:0000256" key="7">
    <source>
        <dbReference type="ARBA" id="ARBA00023015"/>
    </source>
</evidence>
<dbReference type="GeneID" id="101890333"/>
<dbReference type="EnsemblMetazoa" id="MDOA000551-RA">
    <property type="protein sequence ID" value="MDOA000551-PA"/>
    <property type="gene ID" value="MDOA000551"/>
</dbReference>
<keyword evidence="15" id="KW-1185">Reference proteome</keyword>
<evidence type="ECO:0000313" key="15">
    <source>
        <dbReference type="Proteomes" id="UP001652621"/>
    </source>
</evidence>
<reference evidence="16" key="2">
    <citation type="submission" date="2025-04" db="UniProtKB">
        <authorList>
            <consortium name="RefSeq"/>
        </authorList>
    </citation>
    <scope>IDENTIFICATION</scope>
    <source>
        <strain evidence="16">Aabys</strain>
    </source>
</reference>
<dbReference type="GO" id="GO:0008270">
    <property type="term" value="F:zinc ion binding"/>
    <property type="evidence" value="ECO:0007669"/>
    <property type="project" value="UniProtKB-KW"/>
</dbReference>
<feature type="domain" description="C2H2-type" evidence="12">
    <location>
        <begin position="445"/>
        <end position="472"/>
    </location>
</feature>
<protein>
    <submittedName>
        <fullName evidence="16">Zinc finger protein 135</fullName>
    </submittedName>
</protein>
<dbReference type="Gene3D" id="3.30.160.60">
    <property type="entry name" value="Classic Zinc Finger"/>
    <property type="match status" value="5"/>
</dbReference>
<keyword evidence="4" id="KW-0677">Repeat</keyword>
<evidence type="ECO:0000313" key="16">
    <source>
        <dbReference type="RefSeq" id="XP_005187454.1"/>
    </source>
</evidence>
<dbReference type="FunFam" id="3.30.160.60:FF:000761">
    <property type="entry name" value="Zinc finger protein 449"/>
    <property type="match status" value="1"/>
</dbReference>
<evidence type="ECO:0000256" key="3">
    <source>
        <dbReference type="ARBA" id="ARBA00022723"/>
    </source>
</evidence>
<evidence type="ECO:0000259" key="12">
    <source>
        <dbReference type="PROSITE" id="PS50157"/>
    </source>
</evidence>
<evidence type="ECO:0000256" key="2">
    <source>
        <dbReference type="ARBA" id="ARBA00006991"/>
    </source>
</evidence>
<feature type="domain" description="C2H2-type" evidence="12">
    <location>
        <begin position="501"/>
        <end position="528"/>
    </location>
</feature>
<feature type="region of interest" description="Disordered" evidence="11">
    <location>
        <begin position="100"/>
        <end position="161"/>
    </location>
</feature>
<organism evidence="14">
    <name type="scientific">Musca domestica</name>
    <name type="common">House fly</name>
    <dbReference type="NCBI Taxonomy" id="7370"/>
    <lineage>
        <taxon>Eukaryota</taxon>
        <taxon>Metazoa</taxon>
        <taxon>Ecdysozoa</taxon>
        <taxon>Arthropoda</taxon>
        <taxon>Hexapoda</taxon>
        <taxon>Insecta</taxon>
        <taxon>Pterygota</taxon>
        <taxon>Neoptera</taxon>
        <taxon>Endopterygota</taxon>
        <taxon>Diptera</taxon>
        <taxon>Brachycera</taxon>
        <taxon>Muscomorpha</taxon>
        <taxon>Muscoidea</taxon>
        <taxon>Muscidae</taxon>
        <taxon>Musca</taxon>
    </lineage>
</organism>
<dbReference type="VEuPathDB" id="VectorBase:MDOA000551"/>
<reference evidence="14" key="1">
    <citation type="submission" date="2020-05" db="UniProtKB">
        <authorList>
            <consortium name="EnsemblMetazoa"/>
        </authorList>
    </citation>
    <scope>IDENTIFICATION</scope>
    <source>
        <strain evidence="14">Aabys</strain>
    </source>
</reference>
<gene>
    <name evidence="14" type="primary">101890333</name>
    <name evidence="16" type="synonym">LOC101890333</name>
</gene>
<dbReference type="Pfam" id="PF10545">
    <property type="entry name" value="MADF_DNA_bdg"/>
    <property type="match status" value="1"/>
</dbReference>
<evidence type="ECO:0000256" key="1">
    <source>
        <dbReference type="ARBA" id="ARBA00004123"/>
    </source>
</evidence>
<feature type="domain" description="C2H2-type" evidence="12">
    <location>
        <begin position="473"/>
        <end position="500"/>
    </location>
</feature>
<dbReference type="AlphaFoldDB" id="A0A1I8M2D1"/>
<dbReference type="InterPro" id="IPR050826">
    <property type="entry name" value="Krueppel_C2H2_ZnFinger"/>
</dbReference>
<evidence type="ECO:0000256" key="11">
    <source>
        <dbReference type="SAM" id="MobiDB-lite"/>
    </source>
</evidence>
<dbReference type="OrthoDB" id="427030at2759"/>